<feature type="region of interest" description="Disordered" evidence="1">
    <location>
        <begin position="1"/>
        <end position="40"/>
    </location>
</feature>
<dbReference type="WBParaSite" id="ACRNAN_scaffold5540.g10155.t1">
    <property type="protein sequence ID" value="ACRNAN_scaffold5540.g10155.t1"/>
    <property type="gene ID" value="ACRNAN_scaffold5540.g10155"/>
</dbReference>
<name>A0A914E5Q9_9BILA</name>
<evidence type="ECO:0000313" key="3">
    <source>
        <dbReference type="WBParaSite" id="ACRNAN_scaffold5540.g10155.t1"/>
    </source>
</evidence>
<dbReference type="PANTHER" id="PTHR21530:SF7">
    <property type="entry name" value="TRAB DOMAIN-CONTAINING PROTEIN"/>
    <property type="match status" value="1"/>
</dbReference>
<keyword evidence="2" id="KW-1185">Reference proteome</keyword>
<feature type="compositionally biased region" description="Basic and acidic residues" evidence="1">
    <location>
        <begin position="75"/>
        <end position="95"/>
    </location>
</feature>
<reference evidence="3" key="1">
    <citation type="submission" date="2022-11" db="UniProtKB">
        <authorList>
            <consortium name="WormBaseParasite"/>
        </authorList>
    </citation>
    <scope>IDENTIFICATION</scope>
</reference>
<dbReference type="AlphaFoldDB" id="A0A914E5Q9"/>
<feature type="region of interest" description="Disordered" evidence="1">
    <location>
        <begin position="74"/>
        <end position="111"/>
    </location>
</feature>
<dbReference type="InterPro" id="IPR046345">
    <property type="entry name" value="TraB_PrgY-like"/>
</dbReference>
<dbReference type="CDD" id="cd14726">
    <property type="entry name" value="TraB_PrgY-like"/>
    <property type="match status" value="1"/>
</dbReference>
<evidence type="ECO:0000256" key="1">
    <source>
        <dbReference type="SAM" id="MobiDB-lite"/>
    </source>
</evidence>
<dbReference type="Pfam" id="PF01963">
    <property type="entry name" value="TraB_PrgY_gumN"/>
    <property type="match status" value="1"/>
</dbReference>
<organism evidence="2 3">
    <name type="scientific">Acrobeloides nanus</name>
    <dbReference type="NCBI Taxonomy" id="290746"/>
    <lineage>
        <taxon>Eukaryota</taxon>
        <taxon>Metazoa</taxon>
        <taxon>Ecdysozoa</taxon>
        <taxon>Nematoda</taxon>
        <taxon>Chromadorea</taxon>
        <taxon>Rhabditida</taxon>
        <taxon>Tylenchina</taxon>
        <taxon>Cephalobomorpha</taxon>
        <taxon>Cephaloboidea</taxon>
        <taxon>Cephalobidae</taxon>
        <taxon>Acrobeloides</taxon>
    </lineage>
</organism>
<dbReference type="Proteomes" id="UP000887540">
    <property type="component" value="Unplaced"/>
</dbReference>
<proteinExistence type="predicted"/>
<protein>
    <submittedName>
        <fullName evidence="3">TraB domain-containing protein</fullName>
    </submittedName>
</protein>
<feature type="compositionally biased region" description="Acidic residues" evidence="1">
    <location>
        <begin position="96"/>
        <end position="111"/>
    </location>
</feature>
<sequence length="457" mass="52004">MSRPLSPEPEITNGTNHIEIEVSLPEENITPKTSKKTAPYEITEEDLFRIKELRNQTVGSELNELSNISVADSKSNFDDHVPDVDSEWRSEVGEKDVDEEEVEEDEQEEDENYEQFTIYQNFAFGRRRKPDPELPHTVTVLQYPFDPLQIPEGMNVEEYRKDFAASKVYLVGTAHFSNESQQDVLKTICYTQPDVVMVELCPSRISILSMDEETLLREAKSLNREKIISTIKQSGLVQGILHVLLLSTSAHITRELGMAPGGEFRAAHMGSLNVKNCQLVLGDRPIQITLQRALNSLGFFQKMRLFYHILLSNGTSITQEEVERCKNKDLLEELLKEMAGEFPQLSRIFVEERDQYMTHVLHTLLKKTTEDKIKAARKIGVNYQPVNVVAVVGIGHVPGIISNWNKQVDAHDLLTIPPPSKTTRFLTYGIKFAVYGLVAYGTYRVGKFSYCKIKSFF</sequence>
<evidence type="ECO:0000313" key="2">
    <source>
        <dbReference type="Proteomes" id="UP000887540"/>
    </source>
</evidence>
<dbReference type="PANTHER" id="PTHR21530">
    <property type="entry name" value="PHEROMONE SHUTDOWN PROTEIN"/>
    <property type="match status" value="1"/>
</dbReference>
<accession>A0A914E5Q9</accession>
<dbReference type="InterPro" id="IPR002816">
    <property type="entry name" value="TraB/PrgY/GumN_fam"/>
</dbReference>